<evidence type="ECO:0000313" key="4">
    <source>
        <dbReference type="EMBL" id="RMI15111.1"/>
    </source>
</evidence>
<feature type="region of interest" description="Disordered" evidence="1">
    <location>
        <begin position="130"/>
        <end position="154"/>
    </location>
</feature>
<dbReference type="InterPro" id="IPR031768">
    <property type="entry name" value="CBM60_xylan-bd"/>
</dbReference>
<name>A0A3A9J367_9PROT</name>
<evidence type="ECO:0000313" key="5">
    <source>
        <dbReference type="Proteomes" id="UP000274097"/>
    </source>
</evidence>
<dbReference type="EMBL" id="RAQU01000238">
    <property type="protein sequence ID" value="RKK01647.1"/>
    <property type="molecule type" value="Genomic_DNA"/>
</dbReference>
<dbReference type="RefSeq" id="WP_302466818.1">
    <property type="nucleotide sequence ID" value="NZ_RAQU01000238.1"/>
</dbReference>
<reference evidence="3 6" key="1">
    <citation type="submission" date="2018-09" db="EMBL/GenBank/DDBJ databases">
        <title>Roseomonas sp. nov., isolated from feces of Tibetan antelopes in the Qinghai-Tibet plateau, China.</title>
        <authorList>
            <person name="Tian Z."/>
        </authorList>
    </citation>
    <scope>NUCLEOTIDE SEQUENCE [LARGE SCALE GENOMIC DNA]</scope>
    <source>
        <strain evidence="4 5">Z23</strain>
        <strain evidence="3 6">Z24</strain>
    </source>
</reference>
<dbReference type="InParanoid" id="A0A3A9J367"/>
<comment type="caution">
    <text evidence="3">The sequence shown here is derived from an EMBL/GenBank/DDBJ whole genome shotgun (WGS) entry which is preliminary data.</text>
</comment>
<organism evidence="3 6">
    <name type="scientific">Teichococcus wenyumeiae</name>
    <dbReference type="NCBI Taxonomy" id="2478470"/>
    <lineage>
        <taxon>Bacteria</taxon>
        <taxon>Pseudomonadati</taxon>
        <taxon>Pseudomonadota</taxon>
        <taxon>Alphaproteobacteria</taxon>
        <taxon>Acetobacterales</taxon>
        <taxon>Roseomonadaceae</taxon>
        <taxon>Roseomonas</taxon>
    </lineage>
</organism>
<dbReference type="Pfam" id="PF16841">
    <property type="entry name" value="CBM60"/>
    <property type="match status" value="1"/>
</dbReference>
<protein>
    <recommendedName>
        <fullName evidence="2">Carbohydrate binding module xylan-binding domain-containing protein</fullName>
    </recommendedName>
</protein>
<feature type="non-terminal residue" evidence="3">
    <location>
        <position position="1"/>
    </location>
</feature>
<dbReference type="Proteomes" id="UP000274097">
    <property type="component" value="Unassembled WGS sequence"/>
</dbReference>
<dbReference type="Gene3D" id="2.60.60.40">
    <property type="match status" value="1"/>
</dbReference>
<keyword evidence="5" id="KW-1185">Reference proteome</keyword>
<sequence length="600" mass="63853">GDARSGWLNIRQDIAHLHETGAIANYDLGVAVDSSLLQSYAEATAAAGWGEPLSANGVTQFMPGVGGRADIGITTQSNTVWLMTQDIRAATHALGQAETASAVPWNMWDGANGRWLNTEDYPKLWTDVRGGTGTPGDASSGGLTQQGDGISGWELDSAHQPDLSFVPYILTGERWMLDNLQAQAAWNVVSQWADKRGEDGNLVVPDNQVRGSAWALRQIDEAAWASPNGSAEQAYFSKVSEANWSWIVQQIPSWTEMQGEAHGWLPGEYGTEGALPPWQQDYFASTAIAAARHGNEDALTYLEWASNFLVGRFQHEANGFAEHDGAAYLLAISDPATGRVFNTWSEIGATTASYGWSNGDGWSHTDGDYAQLAMATLSGIAELTGSQAAADAYHALLADNAPFVSDSDFSRDPTFAIVAPGEDNTPIVQIPAPSAPIVTNPVETPADNGSDSPSAGMPQDGGDTTPVVDVPRDDGQSSSPVDPATQKIALAVLLGGDAWQGNPYATVSVDGHEVYRGEVVSRGDTMELTLGNITADTSHVVEVAFLNDAWGGSSATDRNLRVEDIHLNGTSTGEYVELNNNGSVVFQIDANQQMDHWFIG</sequence>
<gene>
    <name evidence="3" type="ORF">D6Z83_23880</name>
    <name evidence="4" type="ORF">EBE87_27170</name>
</gene>
<dbReference type="Proteomes" id="UP000278036">
    <property type="component" value="Unassembled WGS sequence"/>
</dbReference>
<evidence type="ECO:0000313" key="3">
    <source>
        <dbReference type="EMBL" id="RKK01647.1"/>
    </source>
</evidence>
<feature type="domain" description="Carbohydrate binding module xylan-binding" evidence="2">
    <location>
        <begin position="490"/>
        <end position="573"/>
    </location>
</feature>
<evidence type="ECO:0000256" key="1">
    <source>
        <dbReference type="SAM" id="MobiDB-lite"/>
    </source>
</evidence>
<evidence type="ECO:0000259" key="2">
    <source>
        <dbReference type="Pfam" id="PF16841"/>
    </source>
</evidence>
<dbReference type="EMBL" id="RFLX01000082">
    <property type="protein sequence ID" value="RMI15111.1"/>
    <property type="molecule type" value="Genomic_DNA"/>
</dbReference>
<feature type="region of interest" description="Disordered" evidence="1">
    <location>
        <begin position="431"/>
        <end position="483"/>
    </location>
</feature>
<proteinExistence type="predicted"/>
<evidence type="ECO:0000313" key="6">
    <source>
        <dbReference type="Proteomes" id="UP000278036"/>
    </source>
</evidence>
<dbReference type="AlphaFoldDB" id="A0A3A9J367"/>
<accession>A0A3A9J367</accession>